<organism evidence="1 2">
    <name type="scientific">Massilia atriviolacea</name>
    <dbReference type="NCBI Taxonomy" id="2495579"/>
    <lineage>
        <taxon>Bacteria</taxon>
        <taxon>Pseudomonadati</taxon>
        <taxon>Pseudomonadota</taxon>
        <taxon>Betaproteobacteria</taxon>
        <taxon>Burkholderiales</taxon>
        <taxon>Oxalobacteraceae</taxon>
        <taxon>Telluria group</taxon>
        <taxon>Massilia</taxon>
    </lineage>
</organism>
<dbReference type="EMBL" id="RXLQ01000001">
    <property type="protein sequence ID" value="RSZ60738.1"/>
    <property type="molecule type" value="Genomic_DNA"/>
</dbReference>
<accession>A0A430HT66</accession>
<keyword evidence="2" id="KW-1185">Reference proteome</keyword>
<reference evidence="1 2" key="1">
    <citation type="submission" date="2018-12" db="EMBL/GenBank/DDBJ databases">
        <authorList>
            <person name="Yang E."/>
        </authorList>
    </citation>
    <scope>NUCLEOTIDE SEQUENCE [LARGE SCALE GENOMIC DNA]</scope>
    <source>
        <strain evidence="1 2">SOD</strain>
    </source>
</reference>
<dbReference type="Proteomes" id="UP000278085">
    <property type="component" value="Unassembled WGS sequence"/>
</dbReference>
<name>A0A430HT66_9BURK</name>
<comment type="caution">
    <text evidence="1">The sequence shown here is derived from an EMBL/GenBank/DDBJ whole genome shotgun (WGS) entry which is preliminary data.</text>
</comment>
<proteinExistence type="predicted"/>
<sequence length="204" mass="22552">MTANTRGDGPQRGDPPTEIADIAQLQEQIMALLERINSDRRLALAAAVNPLLALEELGYRLAPPVRREIERRSRYTKRQLVRLDALRADFARLVPDFAIEDADLLSSAQVRRLLRETLDIADARIPCDLDLPRGAGPDPLEALADAHPALPALLGLRDIERHALRFATHDQYRDVRSGKLSLPIEAISGKPAQRARSGGENDHG</sequence>
<evidence type="ECO:0000313" key="2">
    <source>
        <dbReference type="Proteomes" id="UP000278085"/>
    </source>
</evidence>
<dbReference type="RefSeq" id="WP_126072122.1">
    <property type="nucleotide sequence ID" value="NZ_CP051166.1"/>
</dbReference>
<dbReference type="AlphaFoldDB" id="A0A430HT66"/>
<gene>
    <name evidence="1" type="ORF">EJB06_00950</name>
</gene>
<protein>
    <submittedName>
        <fullName evidence="1">Uncharacterized protein</fullName>
    </submittedName>
</protein>
<evidence type="ECO:0000313" key="1">
    <source>
        <dbReference type="EMBL" id="RSZ60738.1"/>
    </source>
</evidence>